<keyword evidence="3 8" id="KW-0489">Methyltransferase</keyword>
<dbReference type="InterPro" id="IPR007848">
    <property type="entry name" value="Small_mtfrase_dom"/>
</dbReference>
<sequence length="226" mass="25780">MFSRFSPILNHINQKDFQFVYEPSEDSFLLCEGIEKNINFIKEEIKPTICLEIGTGTGFVTCFVNKLFEENKVSCFYITTDINHKAAKIANETFKLNCVEPKETIITDLIEGFESRLKNSIDLLLFNPPYVPTDPSEKIGIDPLDQNSLLSSSWAGGKNGMEVTQIVLDKLDFLLSPNGCCFIVALEENQPEIIAKNLFFKGFRTAVVKKKEIEDEKLYILKIYRK</sequence>
<comment type="caution">
    <text evidence="8">The sequence shown here is derived from an EMBL/GenBank/DDBJ whole genome shotgun (WGS) entry which is preliminary data.</text>
</comment>
<proteinExistence type="inferred from homology"/>
<evidence type="ECO:0000256" key="5">
    <source>
        <dbReference type="ARBA" id="ARBA00022691"/>
    </source>
</evidence>
<dbReference type="GO" id="GO:0035657">
    <property type="term" value="C:eRF1 methyltransferase complex"/>
    <property type="evidence" value="ECO:0007669"/>
    <property type="project" value="TreeGrafter"/>
</dbReference>
<dbReference type="InterPro" id="IPR004557">
    <property type="entry name" value="PrmC-related"/>
</dbReference>
<dbReference type="Proteomes" id="UP001149090">
    <property type="component" value="Unassembled WGS sequence"/>
</dbReference>
<organism evidence="8 9">
    <name type="scientific">Anaeramoeba ignava</name>
    <name type="common">Anaerobic marine amoeba</name>
    <dbReference type="NCBI Taxonomy" id="1746090"/>
    <lineage>
        <taxon>Eukaryota</taxon>
        <taxon>Metamonada</taxon>
        <taxon>Anaeramoebidae</taxon>
        <taxon>Anaeramoeba</taxon>
    </lineage>
</organism>
<dbReference type="PROSITE" id="PS00092">
    <property type="entry name" value="N6_MTASE"/>
    <property type="match status" value="1"/>
</dbReference>
<evidence type="ECO:0000256" key="4">
    <source>
        <dbReference type="ARBA" id="ARBA00022679"/>
    </source>
</evidence>
<keyword evidence="9" id="KW-1185">Reference proteome</keyword>
<dbReference type="InterPro" id="IPR029063">
    <property type="entry name" value="SAM-dependent_MTases_sf"/>
</dbReference>
<dbReference type="NCBIfam" id="TIGR00537">
    <property type="entry name" value="hemK_rel_arch"/>
    <property type="match status" value="1"/>
</dbReference>
<dbReference type="FunFam" id="3.40.50.150:FF:000077">
    <property type="entry name" value="HemK methyltransferase family member 2"/>
    <property type="match status" value="1"/>
</dbReference>
<comment type="subcellular location">
    <subcellularLocation>
        <location evidence="1">Nucleus</location>
    </subcellularLocation>
</comment>
<dbReference type="GO" id="GO:0032259">
    <property type="term" value="P:methylation"/>
    <property type="evidence" value="ECO:0007669"/>
    <property type="project" value="UniProtKB-KW"/>
</dbReference>
<reference evidence="8" key="1">
    <citation type="submission" date="2022-10" db="EMBL/GenBank/DDBJ databases">
        <title>Novel sulphate-reducing endosymbionts in the free-living metamonad Anaeramoeba.</title>
        <authorList>
            <person name="Jerlstrom-Hultqvist J."/>
            <person name="Cepicka I."/>
            <person name="Gallot-Lavallee L."/>
            <person name="Salas-Leiva D."/>
            <person name="Curtis B.A."/>
            <person name="Zahonova K."/>
            <person name="Pipaliya S."/>
            <person name="Dacks J."/>
            <person name="Roger A.J."/>
        </authorList>
    </citation>
    <scope>NUCLEOTIDE SEQUENCE</scope>
    <source>
        <strain evidence="8">BMAN</strain>
    </source>
</reference>
<protein>
    <submittedName>
        <fullName evidence="8">Methyltransferase n6amt1</fullName>
    </submittedName>
</protein>
<evidence type="ECO:0000256" key="6">
    <source>
        <dbReference type="ARBA" id="ARBA00023242"/>
    </source>
</evidence>
<accession>A0A9Q0LJL7</accession>
<evidence type="ECO:0000256" key="3">
    <source>
        <dbReference type="ARBA" id="ARBA00022603"/>
    </source>
</evidence>
<dbReference type="Gene3D" id="3.40.50.150">
    <property type="entry name" value="Vaccinia Virus protein VP39"/>
    <property type="match status" value="1"/>
</dbReference>
<dbReference type="GO" id="GO:0005634">
    <property type="term" value="C:nucleus"/>
    <property type="evidence" value="ECO:0007669"/>
    <property type="project" value="UniProtKB-SubCell"/>
</dbReference>
<dbReference type="PANTHER" id="PTHR45875:SF1">
    <property type="entry name" value="METHYLTRANSFERASE N6AMT1"/>
    <property type="match status" value="1"/>
</dbReference>
<keyword evidence="4" id="KW-0808">Transferase</keyword>
<dbReference type="InterPro" id="IPR052190">
    <property type="entry name" value="Euk-Arch_PrmC-MTase"/>
</dbReference>
<dbReference type="GO" id="GO:0008757">
    <property type="term" value="F:S-adenosylmethionine-dependent methyltransferase activity"/>
    <property type="evidence" value="ECO:0007669"/>
    <property type="project" value="TreeGrafter"/>
</dbReference>
<dbReference type="PANTHER" id="PTHR45875">
    <property type="entry name" value="METHYLTRANSFERASE N6AMT1"/>
    <property type="match status" value="1"/>
</dbReference>
<evidence type="ECO:0000313" key="9">
    <source>
        <dbReference type="Proteomes" id="UP001149090"/>
    </source>
</evidence>
<evidence type="ECO:0000256" key="2">
    <source>
        <dbReference type="ARBA" id="ARBA00006149"/>
    </source>
</evidence>
<gene>
    <name evidence="8" type="ORF">M0811_01623</name>
</gene>
<dbReference type="OMA" id="EWDDWME"/>
<dbReference type="AlphaFoldDB" id="A0A9Q0LJL7"/>
<keyword evidence="6" id="KW-0539">Nucleus</keyword>
<dbReference type="InterPro" id="IPR002052">
    <property type="entry name" value="DNA_methylase_N6_adenine_CS"/>
</dbReference>
<name>A0A9Q0LJL7_ANAIG</name>
<dbReference type="CDD" id="cd02440">
    <property type="entry name" value="AdoMet_MTases"/>
    <property type="match status" value="1"/>
</dbReference>
<feature type="domain" description="Methyltransferase small" evidence="7">
    <location>
        <begin position="50"/>
        <end position="131"/>
    </location>
</feature>
<keyword evidence="5" id="KW-0949">S-adenosyl-L-methionine</keyword>
<dbReference type="GO" id="GO:0003676">
    <property type="term" value="F:nucleic acid binding"/>
    <property type="evidence" value="ECO:0007669"/>
    <property type="project" value="InterPro"/>
</dbReference>
<dbReference type="Pfam" id="PF05175">
    <property type="entry name" value="MTS"/>
    <property type="match status" value="1"/>
</dbReference>
<dbReference type="EMBL" id="JAPDFW010000081">
    <property type="protein sequence ID" value="KAJ5072608.1"/>
    <property type="molecule type" value="Genomic_DNA"/>
</dbReference>
<dbReference type="SUPFAM" id="SSF53335">
    <property type="entry name" value="S-adenosyl-L-methionine-dependent methyltransferases"/>
    <property type="match status" value="1"/>
</dbReference>
<evidence type="ECO:0000259" key="7">
    <source>
        <dbReference type="Pfam" id="PF05175"/>
    </source>
</evidence>
<evidence type="ECO:0000313" key="8">
    <source>
        <dbReference type="EMBL" id="KAJ5072608.1"/>
    </source>
</evidence>
<comment type="similarity">
    <text evidence="2">Belongs to the eukaryotic/archaeal PrmC-related family.</text>
</comment>
<dbReference type="OrthoDB" id="406152at2759"/>
<evidence type="ECO:0000256" key="1">
    <source>
        <dbReference type="ARBA" id="ARBA00004123"/>
    </source>
</evidence>
<dbReference type="GO" id="GO:0008276">
    <property type="term" value="F:protein methyltransferase activity"/>
    <property type="evidence" value="ECO:0007669"/>
    <property type="project" value="TreeGrafter"/>
</dbReference>